<reference evidence="10" key="1">
    <citation type="journal article" date="2021" name="PeerJ">
        <title>Extensive microbial diversity within the chicken gut microbiome revealed by metagenomics and culture.</title>
        <authorList>
            <person name="Gilroy R."/>
            <person name="Ravi A."/>
            <person name="Getino M."/>
            <person name="Pursley I."/>
            <person name="Horton D.L."/>
            <person name="Alikhan N.F."/>
            <person name="Baker D."/>
            <person name="Gharbi K."/>
            <person name="Hall N."/>
            <person name="Watson M."/>
            <person name="Adriaenssens E.M."/>
            <person name="Foster-Nyarko E."/>
            <person name="Jarju S."/>
            <person name="Secka A."/>
            <person name="Antonio M."/>
            <person name="Oren A."/>
            <person name="Chaudhuri R.R."/>
            <person name="La Ragione R."/>
            <person name="Hildebrand F."/>
            <person name="Pallen M.J."/>
        </authorList>
    </citation>
    <scope>NUCLEOTIDE SEQUENCE</scope>
    <source>
        <strain evidence="10">ChiGjej1B1-98</strain>
    </source>
</reference>
<dbReference type="GO" id="GO:0008381">
    <property type="term" value="F:mechanosensitive monoatomic ion channel activity"/>
    <property type="evidence" value="ECO:0007669"/>
    <property type="project" value="InterPro"/>
</dbReference>
<reference evidence="10" key="2">
    <citation type="submission" date="2021-04" db="EMBL/GenBank/DDBJ databases">
        <authorList>
            <person name="Gilroy R."/>
        </authorList>
    </citation>
    <scope>NUCLEOTIDE SEQUENCE</scope>
    <source>
        <strain evidence="10">ChiGjej1B1-98</strain>
    </source>
</reference>
<dbReference type="Gene3D" id="1.10.1200.120">
    <property type="entry name" value="Large-conductance mechanosensitive channel, MscL, domain 1"/>
    <property type="match status" value="1"/>
</dbReference>
<keyword evidence="7 9" id="KW-0472">Membrane</keyword>
<organism evidence="10 11">
    <name type="scientific">Candidatus Agrococcus pullicola</name>
    <dbReference type="NCBI Taxonomy" id="2838429"/>
    <lineage>
        <taxon>Bacteria</taxon>
        <taxon>Bacillati</taxon>
        <taxon>Actinomycetota</taxon>
        <taxon>Actinomycetes</taxon>
        <taxon>Micrococcales</taxon>
        <taxon>Microbacteriaceae</taxon>
        <taxon>Agrococcus</taxon>
    </lineage>
</organism>
<keyword evidence="4 9" id="KW-0812">Transmembrane</keyword>
<evidence type="ECO:0000256" key="7">
    <source>
        <dbReference type="ARBA" id="ARBA00023136"/>
    </source>
</evidence>
<evidence type="ECO:0000256" key="9">
    <source>
        <dbReference type="SAM" id="Phobius"/>
    </source>
</evidence>
<evidence type="ECO:0000313" key="11">
    <source>
        <dbReference type="Proteomes" id="UP000824005"/>
    </source>
</evidence>
<dbReference type="PANTHER" id="PTHR30266:SF2">
    <property type="entry name" value="LARGE-CONDUCTANCE MECHANOSENSITIVE CHANNEL"/>
    <property type="match status" value="1"/>
</dbReference>
<dbReference type="InterPro" id="IPR001185">
    <property type="entry name" value="MS_channel"/>
</dbReference>
<evidence type="ECO:0000256" key="2">
    <source>
        <dbReference type="ARBA" id="ARBA00022448"/>
    </source>
</evidence>
<dbReference type="EMBL" id="DXDC01000431">
    <property type="protein sequence ID" value="HIY67410.1"/>
    <property type="molecule type" value="Genomic_DNA"/>
</dbReference>
<protein>
    <submittedName>
        <fullName evidence="10">Large conductance mechanosensitive channel protein MscL</fullName>
    </submittedName>
</protein>
<keyword evidence="5 9" id="KW-1133">Transmembrane helix</keyword>
<dbReference type="PRINTS" id="PR01264">
    <property type="entry name" value="MECHCHANNEL"/>
</dbReference>
<dbReference type="PANTHER" id="PTHR30266">
    <property type="entry name" value="MECHANOSENSITIVE CHANNEL MSCL"/>
    <property type="match status" value="1"/>
</dbReference>
<evidence type="ECO:0000256" key="4">
    <source>
        <dbReference type="ARBA" id="ARBA00022692"/>
    </source>
</evidence>
<proteinExistence type="predicted"/>
<dbReference type="InterPro" id="IPR036019">
    <property type="entry name" value="MscL_channel"/>
</dbReference>
<dbReference type="AlphaFoldDB" id="A0A9D1YYF7"/>
<evidence type="ECO:0000256" key="5">
    <source>
        <dbReference type="ARBA" id="ARBA00022989"/>
    </source>
</evidence>
<accession>A0A9D1YYF7</accession>
<sequence>MRGFKAFIMQGNVIDLAVAVVIGGAFGAIVDAFVTGVIEPLIAMVGGFDDIEDVTAGPILIGLVIAAVIRFILVAAVVYFVLVLPIQKMREAADRRRGIVPEEEPETPEQILQDIRELLKAQQGGQAG</sequence>
<dbReference type="GO" id="GO:0016020">
    <property type="term" value="C:membrane"/>
    <property type="evidence" value="ECO:0007669"/>
    <property type="project" value="UniProtKB-SubCell"/>
</dbReference>
<dbReference type="SUPFAM" id="SSF81330">
    <property type="entry name" value="Gated mechanosensitive channel"/>
    <property type="match status" value="1"/>
</dbReference>
<gene>
    <name evidence="10" type="primary">mscL</name>
    <name evidence="10" type="ORF">H9830_14175</name>
</gene>
<keyword evidence="3" id="KW-1003">Cell membrane</keyword>
<comment type="subcellular location">
    <subcellularLocation>
        <location evidence="1">Membrane</location>
        <topology evidence="1">Multi-pass membrane protein</topology>
    </subcellularLocation>
</comment>
<name>A0A9D1YYF7_9MICO</name>
<comment type="caution">
    <text evidence="10">The sequence shown here is derived from an EMBL/GenBank/DDBJ whole genome shotgun (WGS) entry which is preliminary data.</text>
</comment>
<evidence type="ECO:0000256" key="3">
    <source>
        <dbReference type="ARBA" id="ARBA00022475"/>
    </source>
</evidence>
<evidence type="ECO:0000256" key="6">
    <source>
        <dbReference type="ARBA" id="ARBA00023065"/>
    </source>
</evidence>
<dbReference type="Proteomes" id="UP000824005">
    <property type="component" value="Unassembled WGS sequence"/>
</dbReference>
<evidence type="ECO:0000256" key="1">
    <source>
        <dbReference type="ARBA" id="ARBA00004141"/>
    </source>
</evidence>
<feature type="transmembrane region" description="Helical" evidence="9">
    <location>
        <begin position="12"/>
        <end position="38"/>
    </location>
</feature>
<evidence type="ECO:0000313" key="10">
    <source>
        <dbReference type="EMBL" id="HIY67410.1"/>
    </source>
</evidence>
<dbReference type="InterPro" id="IPR037673">
    <property type="entry name" value="MSC/AndL"/>
</dbReference>
<dbReference type="Pfam" id="PF01741">
    <property type="entry name" value="MscL"/>
    <property type="match status" value="1"/>
</dbReference>
<dbReference type="NCBIfam" id="TIGR00220">
    <property type="entry name" value="mscL"/>
    <property type="match status" value="1"/>
</dbReference>
<keyword evidence="6" id="KW-0406">Ion transport</keyword>
<keyword evidence="8" id="KW-0407">Ion channel</keyword>
<evidence type="ECO:0000256" key="8">
    <source>
        <dbReference type="ARBA" id="ARBA00023303"/>
    </source>
</evidence>
<feature type="transmembrane region" description="Helical" evidence="9">
    <location>
        <begin position="58"/>
        <end position="86"/>
    </location>
</feature>
<keyword evidence="2" id="KW-0813">Transport</keyword>